<evidence type="ECO:0000256" key="5">
    <source>
        <dbReference type="ARBA" id="ARBA00022741"/>
    </source>
</evidence>
<feature type="domain" description="Peptidase C39" evidence="14">
    <location>
        <begin position="1"/>
        <end position="112"/>
    </location>
</feature>
<dbReference type="InterPro" id="IPR003593">
    <property type="entry name" value="AAA+_ATPase"/>
</dbReference>
<dbReference type="InterPro" id="IPR036640">
    <property type="entry name" value="ABC1_TM_sf"/>
</dbReference>
<evidence type="ECO:0000313" key="16">
    <source>
        <dbReference type="Proteomes" id="UP000199643"/>
    </source>
</evidence>
<dbReference type="InterPro" id="IPR011527">
    <property type="entry name" value="ABC1_TM_dom"/>
</dbReference>
<dbReference type="InterPro" id="IPR005074">
    <property type="entry name" value="Peptidase_C39"/>
</dbReference>
<dbReference type="GO" id="GO:0005886">
    <property type="term" value="C:plasma membrane"/>
    <property type="evidence" value="ECO:0007669"/>
    <property type="project" value="UniProtKB-SubCell"/>
</dbReference>
<dbReference type="InterPro" id="IPR027417">
    <property type="entry name" value="P-loop_NTPase"/>
</dbReference>
<comment type="subcellular location">
    <subcellularLocation>
        <location evidence="1">Cell membrane</location>
        <topology evidence="1">Multi-pass membrane protein</topology>
    </subcellularLocation>
</comment>
<feature type="transmembrane region" description="Helical" evidence="11">
    <location>
        <begin position="186"/>
        <end position="205"/>
    </location>
</feature>
<reference evidence="16" key="1">
    <citation type="submission" date="2016-10" db="EMBL/GenBank/DDBJ databases">
        <authorList>
            <person name="Varghese N."/>
            <person name="Submissions S."/>
        </authorList>
    </citation>
    <scope>NUCLEOTIDE SEQUENCE [LARGE SCALE GENOMIC DNA]</scope>
    <source>
        <strain evidence="16">DSM 17933</strain>
    </source>
</reference>
<evidence type="ECO:0000259" key="12">
    <source>
        <dbReference type="PROSITE" id="PS50893"/>
    </source>
</evidence>
<evidence type="ECO:0000256" key="4">
    <source>
        <dbReference type="ARBA" id="ARBA00022692"/>
    </source>
</evidence>
<keyword evidence="9 11" id="KW-0472">Membrane</keyword>
<dbReference type="Gene3D" id="3.90.70.10">
    <property type="entry name" value="Cysteine proteinases"/>
    <property type="match status" value="1"/>
</dbReference>
<proteinExistence type="predicted"/>
<keyword evidence="4 11" id="KW-0812">Transmembrane</keyword>
<keyword evidence="10" id="KW-0080">Bacteriocin transport</keyword>
<dbReference type="Gene3D" id="1.20.1560.10">
    <property type="entry name" value="ABC transporter type 1, transmembrane domain"/>
    <property type="match status" value="1"/>
</dbReference>
<evidence type="ECO:0000259" key="13">
    <source>
        <dbReference type="PROSITE" id="PS50929"/>
    </source>
</evidence>
<dbReference type="PROSITE" id="PS50990">
    <property type="entry name" value="PEPTIDASE_C39"/>
    <property type="match status" value="1"/>
</dbReference>
<dbReference type="STRING" id="405671.SAMN05421827_11871"/>
<dbReference type="SUPFAM" id="SSF90123">
    <property type="entry name" value="ABC transporter transmembrane region"/>
    <property type="match status" value="1"/>
</dbReference>
<dbReference type="Pfam" id="PF00005">
    <property type="entry name" value="ABC_tran"/>
    <property type="match status" value="1"/>
</dbReference>
<keyword evidence="6 15" id="KW-0067">ATP-binding</keyword>
<dbReference type="InterPro" id="IPR003439">
    <property type="entry name" value="ABC_transporter-like_ATP-bd"/>
</dbReference>
<name>A0A1G8AAW3_9SPHI</name>
<sequence>MIASYYGANIPLEFIRKSCGEQRGGVTFLHIRKAANLIGLETAEIQIDVENLREVVDLPCILHWSARHYVVLYRISVSRGKTFYHIADPAYGKIKLKEQDFLEKWYPGGQEFGYAVAFDIADEEKLYQKHQKSSRGENYLWQQILQFKNTIIATTFILFITGLLSYGTVRTNQWLIDLGILKKDHMLIIGIVAFLFIASISKVISEVLHQFIIQKSANKLFIANLRKFLKRLTIITPRFFEQHKISELVQKMDDHNKIEEFNTQVFPQLIFNFSMYIFYSIILFPINTYLFFWMLLYSFLSAGWMSIFNEKKKLINYQRYDVDVDQTSFLYEFIIGMQEIKLYQGVENRLNSWEGKQQKEYAINLRAFRLNSIESLGFKTLGILNLCCFTAIGAMMVTRNELSLGQFFSIAFIVGQLSVPIEFLSTFFNSYINAHISGKRINSIYAKEKETAANDYNQIQKLNTVDTQSHYISFRNISFSYDALTMAPVLQHFDLDLKIGEVTAIVGESGSGKSTIAKILLRLLAVDQGEIFYGSQDLSEVAPDHWRKICGAVFQDGMIFSDSIINNICLDQSSVDLERVKWACEVAEINSYINTLGSGYRTNLSQSGINLSKGQYQRLLIARAVYNTPEILIFDEATSALDAKTECRVMENLWKHFEEKTVVIIAHRLSTIINADQIIFMKNGQVAEMGTHRQLMQMRGGYFDLFSYQVSEVTC</sequence>
<evidence type="ECO:0000256" key="3">
    <source>
        <dbReference type="ARBA" id="ARBA00022475"/>
    </source>
</evidence>
<dbReference type="PANTHER" id="PTHR24221:SF654">
    <property type="entry name" value="ATP-BINDING CASSETTE SUB-FAMILY B MEMBER 6"/>
    <property type="match status" value="1"/>
</dbReference>
<dbReference type="EMBL" id="FNCH01000018">
    <property type="protein sequence ID" value="SDH18175.1"/>
    <property type="molecule type" value="Genomic_DNA"/>
</dbReference>
<organism evidence="15 16">
    <name type="scientific">Pedobacter terrae</name>
    <dbReference type="NCBI Taxonomy" id="405671"/>
    <lineage>
        <taxon>Bacteria</taxon>
        <taxon>Pseudomonadati</taxon>
        <taxon>Bacteroidota</taxon>
        <taxon>Sphingobacteriia</taxon>
        <taxon>Sphingobacteriales</taxon>
        <taxon>Sphingobacteriaceae</taxon>
        <taxon>Pedobacter</taxon>
    </lineage>
</organism>
<keyword evidence="5" id="KW-0547">Nucleotide-binding</keyword>
<dbReference type="GO" id="GO:0006508">
    <property type="term" value="P:proteolysis"/>
    <property type="evidence" value="ECO:0007669"/>
    <property type="project" value="InterPro"/>
</dbReference>
<dbReference type="Pfam" id="PF00664">
    <property type="entry name" value="ABC_membrane"/>
    <property type="match status" value="1"/>
</dbReference>
<evidence type="ECO:0000256" key="10">
    <source>
        <dbReference type="ARBA" id="ARBA00043264"/>
    </source>
</evidence>
<dbReference type="SMART" id="SM00382">
    <property type="entry name" value="AAA"/>
    <property type="match status" value="1"/>
</dbReference>
<dbReference type="PROSITE" id="PS50929">
    <property type="entry name" value="ABC_TM1F"/>
    <property type="match status" value="1"/>
</dbReference>
<evidence type="ECO:0000256" key="8">
    <source>
        <dbReference type="ARBA" id="ARBA00022989"/>
    </source>
</evidence>
<keyword evidence="2" id="KW-0813">Transport</keyword>
<evidence type="ECO:0000256" key="1">
    <source>
        <dbReference type="ARBA" id="ARBA00004651"/>
    </source>
</evidence>
<dbReference type="PANTHER" id="PTHR24221">
    <property type="entry name" value="ATP-BINDING CASSETTE SUB-FAMILY B"/>
    <property type="match status" value="1"/>
</dbReference>
<dbReference type="Pfam" id="PF03412">
    <property type="entry name" value="Peptidase_C39"/>
    <property type="match status" value="1"/>
</dbReference>
<dbReference type="GO" id="GO:0005524">
    <property type="term" value="F:ATP binding"/>
    <property type="evidence" value="ECO:0007669"/>
    <property type="project" value="UniProtKB-KW"/>
</dbReference>
<evidence type="ECO:0000256" key="11">
    <source>
        <dbReference type="SAM" id="Phobius"/>
    </source>
</evidence>
<dbReference type="SUPFAM" id="SSF52540">
    <property type="entry name" value="P-loop containing nucleoside triphosphate hydrolases"/>
    <property type="match status" value="1"/>
</dbReference>
<feature type="domain" description="ABC transporter" evidence="12">
    <location>
        <begin position="472"/>
        <end position="708"/>
    </location>
</feature>
<dbReference type="Proteomes" id="UP000199643">
    <property type="component" value="Unassembled WGS sequence"/>
</dbReference>
<keyword evidence="7" id="KW-0653">Protein transport</keyword>
<keyword evidence="16" id="KW-1185">Reference proteome</keyword>
<dbReference type="PROSITE" id="PS50893">
    <property type="entry name" value="ABC_TRANSPORTER_2"/>
    <property type="match status" value="1"/>
</dbReference>
<dbReference type="AlphaFoldDB" id="A0A1G8AAW3"/>
<dbReference type="FunFam" id="3.40.50.300:FF:000221">
    <property type="entry name" value="Multidrug ABC transporter ATP-binding protein"/>
    <property type="match status" value="1"/>
</dbReference>
<feature type="transmembrane region" description="Helical" evidence="11">
    <location>
        <begin position="147"/>
        <end position="166"/>
    </location>
</feature>
<evidence type="ECO:0000259" key="14">
    <source>
        <dbReference type="PROSITE" id="PS50990"/>
    </source>
</evidence>
<dbReference type="GO" id="GO:0016887">
    <property type="term" value="F:ATP hydrolysis activity"/>
    <property type="evidence" value="ECO:0007669"/>
    <property type="project" value="InterPro"/>
</dbReference>
<evidence type="ECO:0000256" key="2">
    <source>
        <dbReference type="ARBA" id="ARBA00022448"/>
    </source>
</evidence>
<dbReference type="GO" id="GO:0140359">
    <property type="term" value="F:ABC-type transporter activity"/>
    <property type="evidence" value="ECO:0007669"/>
    <property type="project" value="InterPro"/>
</dbReference>
<feature type="transmembrane region" description="Helical" evidence="11">
    <location>
        <begin position="376"/>
        <end position="395"/>
    </location>
</feature>
<gene>
    <name evidence="15" type="ORF">SAMN05421827_11871</name>
</gene>
<evidence type="ECO:0000256" key="6">
    <source>
        <dbReference type="ARBA" id="ARBA00022840"/>
    </source>
</evidence>
<keyword evidence="3" id="KW-1003">Cell membrane</keyword>
<dbReference type="Gene3D" id="3.40.50.300">
    <property type="entry name" value="P-loop containing nucleotide triphosphate hydrolases"/>
    <property type="match status" value="1"/>
</dbReference>
<feature type="domain" description="ABC transmembrane type-1" evidence="13">
    <location>
        <begin position="152"/>
        <end position="433"/>
    </location>
</feature>
<evidence type="ECO:0000313" key="15">
    <source>
        <dbReference type="EMBL" id="SDH18175.1"/>
    </source>
</evidence>
<feature type="transmembrane region" description="Helical" evidence="11">
    <location>
        <begin position="290"/>
        <end position="309"/>
    </location>
</feature>
<dbReference type="GO" id="GO:0015031">
    <property type="term" value="P:protein transport"/>
    <property type="evidence" value="ECO:0007669"/>
    <property type="project" value="UniProtKB-KW"/>
</dbReference>
<protein>
    <submittedName>
        <fullName evidence="15">ATP-binding cassette, subfamily B</fullName>
    </submittedName>
</protein>
<dbReference type="GO" id="GO:0008233">
    <property type="term" value="F:peptidase activity"/>
    <property type="evidence" value="ECO:0007669"/>
    <property type="project" value="InterPro"/>
</dbReference>
<evidence type="ECO:0000256" key="9">
    <source>
        <dbReference type="ARBA" id="ARBA00023136"/>
    </source>
</evidence>
<keyword evidence="8 11" id="KW-1133">Transmembrane helix</keyword>
<evidence type="ECO:0000256" key="7">
    <source>
        <dbReference type="ARBA" id="ARBA00022927"/>
    </source>
</evidence>
<dbReference type="GO" id="GO:0043213">
    <property type="term" value="P:bacteriocin transport"/>
    <property type="evidence" value="ECO:0007669"/>
    <property type="project" value="UniProtKB-KW"/>
</dbReference>
<feature type="transmembrane region" description="Helical" evidence="11">
    <location>
        <begin position="265"/>
        <end position="284"/>
    </location>
</feature>
<dbReference type="GO" id="GO:0034040">
    <property type="term" value="F:ATPase-coupled lipid transmembrane transporter activity"/>
    <property type="evidence" value="ECO:0007669"/>
    <property type="project" value="TreeGrafter"/>
</dbReference>
<dbReference type="InterPro" id="IPR039421">
    <property type="entry name" value="Type_1_exporter"/>
</dbReference>
<accession>A0A1G8AAW3</accession>